<dbReference type="EMBL" id="JARQAI010000008">
    <property type="protein sequence ID" value="MDT2736959.1"/>
    <property type="molecule type" value="Genomic_DNA"/>
</dbReference>
<evidence type="ECO:0000313" key="4">
    <source>
        <dbReference type="Proteomes" id="UP001180842"/>
    </source>
</evidence>
<evidence type="ECO:0000313" key="2">
    <source>
        <dbReference type="EMBL" id="MDT2736959.1"/>
    </source>
</evidence>
<protein>
    <submittedName>
        <fullName evidence="2">GNAT family N-acetyltransferase</fullName>
    </submittedName>
</protein>
<dbReference type="InterPro" id="IPR016181">
    <property type="entry name" value="Acyl_CoA_acyltransferase"/>
</dbReference>
<dbReference type="Proteomes" id="UP001180842">
    <property type="component" value="Unassembled WGS sequence"/>
</dbReference>
<reference evidence="2 5" key="1">
    <citation type="submission" date="2023-03" db="EMBL/GenBank/DDBJ databases">
        <authorList>
            <person name="Shen W."/>
            <person name="Cai J."/>
        </authorList>
    </citation>
    <scope>NUCLEOTIDE SEQUENCE</scope>
    <source>
        <strain evidence="2">P69-2</strain>
        <strain evidence="3 5">Y59</strain>
    </source>
</reference>
<evidence type="ECO:0000259" key="1">
    <source>
        <dbReference type="PROSITE" id="PS51186"/>
    </source>
</evidence>
<dbReference type="Proteomes" id="UP001269061">
    <property type="component" value="Unassembled WGS sequence"/>
</dbReference>
<organism evidence="2 4">
    <name type="scientific">Enterococcus pseudoavium</name>
    <dbReference type="NCBI Taxonomy" id="44007"/>
    <lineage>
        <taxon>Bacteria</taxon>
        <taxon>Bacillati</taxon>
        <taxon>Bacillota</taxon>
        <taxon>Bacilli</taxon>
        <taxon>Lactobacillales</taxon>
        <taxon>Enterococcaceae</taxon>
        <taxon>Enterococcus</taxon>
    </lineage>
</organism>
<dbReference type="RefSeq" id="WP_115872593.1">
    <property type="nucleotide sequence ID" value="NZ_JARQAI010000008.1"/>
</dbReference>
<dbReference type="AlphaFoldDB" id="A0AAE4I012"/>
<dbReference type="EMBL" id="JARQAZ010000002">
    <property type="protein sequence ID" value="MDT2769808.1"/>
    <property type="molecule type" value="Genomic_DNA"/>
</dbReference>
<dbReference type="PROSITE" id="PS51186">
    <property type="entry name" value="GNAT"/>
    <property type="match status" value="1"/>
</dbReference>
<feature type="domain" description="N-acetyltransferase" evidence="1">
    <location>
        <begin position="5"/>
        <end position="132"/>
    </location>
</feature>
<evidence type="ECO:0000313" key="3">
    <source>
        <dbReference type="EMBL" id="MDT2769808.1"/>
    </source>
</evidence>
<comment type="caution">
    <text evidence="2">The sequence shown here is derived from an EMBL/GenBank/DDBJ whole genome shotgun (WGS) entry which is preliminary data.</text>
</comment>
<dbReference type="CDD" id="cd04301">
    <property type="entry name" value="NAT_SF"/>
    <property type="match status" value="1"/>
</dbReference>
<dbReference type="GO" id="GO:0016747">
    <property type="term" value="F:acyltransferase activity, transferring groups other than amino-acyl groups"/>
    <property type="evidence" value="ECO:0007669"/>
    <property type="project" value="InterPro"/>
</dbReference>
<name>A0AAE4I012_9ENTE</name>
<keyword evidence="5" id="KW-1185">Reference proteome</keyword>
<dbReference type="SUPFAM" id="SSF55729">
    <property type="entry name" value="Acyl-CoA N-acyltransferases (Nat)"/>
    <property type="match status" value="1"/>
</dbReference>
<gene>
    <name evidence="2" type="ORF">P7H00_07445</name>
    <name evidence="3" type="ORF">P7H46_03010</name>
</gene>
<dbReference type="Pfam" id="PF00583">
    <property type="entry name" value="Acetyltransf_1"/>
    <property type="match status" value="1"/>
</dbReference>
<sequence>MKPSWCIRPYKAADSVALFVMMEKEADWDDYCLGDGREKYQLALQTSLTYVLLENDTLCGYVRCREDAGFGIYVYDLLVDINSRGKNYGRYLMERVSEDFPEQTIYILSGVDPYYEKQGYQKEGSVFSMRAQ</sequence>
<evidence type="ECO:0000313" key="5">
    <source>
        <dbReference type="Proteomes" id="UP001269061"/>
    </source>
</evidence>
<proteinExistence type="predicted"/>
<dbReference type="Gene3D" id="3.40.630.30">
    <property type="match status" value="1"/>
</dbReference>
<dbReference type="InterPro" id="IPR000182">
    <property type="entry name" value="GNAT_dom"/>
</dbReference>
<accession>A0AAE4I012</accession>